<name>A0A2H0BH41_UNCKA</name>
<dbReference type="EMBL" id="PCSU01000003">
    <property type="protein sequence ID" value="PIP56971.1"/>
    <property type="molecule type" value="Genomic_DNA"/>
</dbReference>
<dbReference type="Proteomes" id="UP000228495">
    <property type="component" value="Unassembled WGS sequence"/>
</dbReference>
<keyword evidence="1" id="KW-0472">Membrane</keyword>
<evidence type="ECO:0000313" key="3">
    <source>
        <dbReference type="Proteomes" id="UP000228495"/>
    </source>
</evidence>
<feature type="transmembrane region" description="Helical" evidence="1">
    <location>
        <begin position="12"/>
        <end position="32"/>
    </location>
</feature>
<evidence type="ECO:0008006" key="4">
    <source>
        <dbReference type="Google" id="ProtNLM"/>
    </source>
</evidence>
<keyword evidence="1" id="KW-1133">Transmembrane helix</keyword>
<keyword evidence="1" id="KW-0812">Transmembrane</keyword>
<evidence type="ECO:0000256" key="1">
    <source>
        <dbReference type="SAM" id="Phobius"/>
    </source>
</evidence>
<gene>
    <name evidence="2" type="ORF">COX05_00320</name>
</gene>
<accession>A0A2H0BH41</accession>
<dbReference type="AlphaFoldDB" id="A0A2H0BH41"/>
<organism evidence="2 3">
    <name type="scientific">candidate division WWE3 bacterium CG22_combo_CG10-13_8_21_14_all_39_12</name>
    <dbReference type="NCBI Taxonomy" id="1975094"/>
    <lineage>
        <taxon>Bacteria</taxon>
        <taxon>Katanobacteria</taxon>
    </lineage>
</organism>
<evidence type="ECO:0000313" key="2">
    <source>
        <dbReference type="EMBL" id="PIP56971.1"/>
    </source>
</evidence>
<comment type="caution">
    <text evidence="2">The sequence shown here is derived from an EMBL/GenBank/DDBJ whole genome shotgun (WGS) entry which is preliminary data.</text>
</comment>
<protein>
    <recommendedName>
        <fullName evidence="4">Type II secretion system protein GspG C-terminal domain-containing protein</fullName>
    </recommendedName>
</protein>
<sequence>MNFTSLSRKQWTKVTVMFLMFVFGFYFIFFVIKPVQRFEQSRDASRLTTVNSLKSAIETYVVTYKSIPSCESIGSDICPVSYVLDGEDPVSKKLIASNSLPSIPKQPLGTSNPFCEYRVFIYSQEEDKYYLRWCMESWNEQRVLSGQQENNEYCSWLGIGNIALCLTGKEIPLVQL</sequence>
<proteinExistence type="predicted"/>
<reference evidence="2 3" key="1">
    <citation type="submission" date="2017-09" db="EMBL/GenBank/DDBJ databases">
        <title>Depth-based differentiation of microbial function through sediment-hosted aquifers and enrichment of novel symbionts in the deep terrestrial subsurface.</title>
        <authorList>
            <person name="Probst A.J."/>
            <person name="Ladd B."/>
            <person name="Jarett J.K."/>
            <person name="Geller-Mcgrath D.E."/>
            <person name="Sieber C.M."/>
            <person name="Emerson J.B."/>
            <person name="Anantharaman K."/>
            <person name="Thomas B.C."/>
            <person name="Malmstrom R."/>
            <person name="Stieglmeier M."/>
            <person name="Klingl A."/>
            <person name="Woyke T."/>
            <person name="Ryan C.M."/>
            <person name="Banfield J.F."/>
        </authorList>
    </citation>
    <scope>NUCLEOTIDE SEQUENCE [LARGE SCALE GENOMIC DNA]</scope>
    <source>
        <strain evidence="2">CG22_combo_CG10-13_8_21_14_all_39_12</strain>
    </source>
</reference>